<organism evidence="1 2">
    <name type="scientific">Chiloscyllium punctatum</name>
    <name type="common">Brownbanded bambooshark</name>
    <name type="synonym">Hemiscyllium punctatum</name>
    <dbReference type="NCBI Taxonomy" id="137246"/>
    <lineage>
        <taxon>Eukaryota</taxon>
        <taxon>Metazoa</taxon>
        <taxon>Chordata</taxon>
        <taxon>Craniata</taxon>
        <taxon>Vertebrata</taxon>
        <taxon>Chondrichthyes</taxon>
        <taxon>Elasmobranchii</taxon>
        <taxon>Galeomorphii</taxon>
        <taxon>Galeoidea</taxon>
        <taxon>Orectolobiformes</taxon>
        <taxon>Hemiscylliidae</taxon>
        <taxon>Chiloscyllium</taxon>
    </lineage>
</organism>
<proteinExistence type="predicted"/>
<protein>
    <submittedName>
        <fullName evidence="1">Uncharacterized protein</fullName>
    </submittedName>
</protein>
<keyword evidence="2" id="KW-1185">Reference proteome</keyword>
<name>A0A401SS65_CHIPU</name>
<dbReference type="Proteomes" id="UP000287033">
    <property type="component" value="Unassembled WGS sequence"/>
</dbReference>
<dbReference type="EMBL" id="BEZZ01000497">
    <property type="protein sequence ID" value="GCC33240.1"/>
    <property type="molecule type" value="Genomic_DNA"/>
</dbReference>
<gene>
    <name evidence="1" type="ORF">chiPu_0011708</name>
</gene>
<evidence type="ECO:0000313" key="1">
    <source>
        <dbReference type="EMBL" id="GCC33240.1"/>
    </source>
</evidence>
<reference evidence="1 2" key="1">
    <citation type="journal article" date="2018" name="Nat. Ecol. Evol.">
        <title>Shark genomes provide insights into elasmobranch evolution and the origin of vertebrates.</title>
        <authorList>
            <person name="Hara Y"/>
            <person name="Yamaguchi K"/>
            <person name="Onimaru K"/>
            <person name="Kadota M"/>
            <person name="Koyanagi M"/>
            <person name="Keeley SD"/>
            <person name="Tatsumi K"/>
            <person name="Tanaka K"/>
            <person name="Motone F"/>
            <person name="Kageyama Y"/>
            <person name="Nozu R"/>
            <person name="Adachi N"/>
            <person name="Nishimura O"/>
            <person name="Nakagawa R"/>
            <person name="Tanegashima C"/>
            <person name="Kiyatake I"/>
            <person name="Matsumoto R"/>
            <person name="Murakumo K"/>
            <person name="Nishida K"/>
            <person name="Terakita A"/>
            <person name="Kuratani S"/>
            <person name="Sato K"/>
            <person name="Hyodo S Kuraku.S."/>
        </authorList>
    </citation>
    <scope>NUCLEOTIDE SEQUENCE [LARGE SCALE GENOMIC DNA]</scope>
</reference>
<comment type="caution">
    <text evidence="1">The sequence shown here is derived from an EMBL/GenBank/DDBJ whole genome shotgun (WGS) entry which is preliminary data.</text>
</comment>
<sequence length="119" mass="13643">MVAIVNGFVITVSGMEGDRICDYRQWFEMVNGEVDRVCDESVVRDDDQFYDKAQLREMPTGFVKAVSVDDDRVCDYSQWSAMLIVFVITISGMEDDRICDYRKWFEMVTVLVITVSGLG</sequence>
<dbReference type="AlphaFoldDB" id="A0A401SS65"/>
<accession>A0A401SS65</accession>
<evidence type="ECO:0000313" key="2">
    <source>
        <dbReference type="Proteomes" id="UP000287033"/>
    </source>
</evidence>